<keyword evidence="5 10" id="KW-0472">Membrane</keyword>
<keyword evidence="2 10" id="KW-1003">Cell membrane</keyword>
<keyword evidence="10" id="KW-0406">Ion transport</keyword>
<keyword evidence="6 10" id="KW-0407">Ion channel</keyword>
<reference evidence="12 13" key="1">
    <citation type="journal article" date="2010" name="J. Bacteriol.">
        <title>Genome sequence of the milbemycin-producing bacterium Streptomyces bingchenggensis.</title>
        <authorList>
            <person name="Wang X.J."/>
            <person name="Yan Y.J."/>
            <person name="Zhang B."/>
            <person name="An J."/>
            <person name="Wang J.J."/>
            <person name="Tian J."/>
            <person name="Jiang L."/>
            <person name="Chen Y.H."/>
            <person name="Huang S.X."/>
            <person name="Yin M."/>
            <person name="Zhang J."/>
            <person name="Gao A.L."/>
            <person name="Liu C.X."/>
            <person name="Zhu Z.X."/>
            <person name="Xiang W.S."/>
        </authorList>
    </citation>
    <scope>NUCLEOTIDE SEQUENCE [LARGE SCALE GENOMIC DNA]</scope>
    <source>
        <strain evidence="12 13">BCW-1</strain>
    </source>
</reference>
<feature type="binding site" evidence="10">
    <location>
        <position position="106"/>
    </location>
    <ligand>
        <name>Na(+)</name>
        <dbReference type="ChEBI" id="CHEBI:29101"/>
        <note>structural</note>
    </ligand>
</feature>
<evidence type="ECO:0000256" key="11">
    <source>
        <dbReference type="SAM" id="MobiDB-lite"/>
    </source>
</evidence>
<evidence type="ECO:0000256" key="5">
    <source>
        <dbReference type="ARBA" id="ARBA00023136"/>
    </source>
</evidence>
<dbReference type="STRING" id="749414.SBI_07045"/>
<keyword evidence="3 10" id="KW-0812">Transmembrane</keyword>
<dbReference type="Pfam" id="PF02537">
    <property type="entry name" value="CRCB"/>
    <property type="match status" value="1"/>
</dbReference>
<keyword evidence="13" id="KW-1185">Reference proteome</keyword>
<gene>
    <name evidence="12" type="primary">ccrB</name>
    <name evidence="10" type="synonym">crcB</name>
    <name evidence="10" type="synonym">fluC</name>
    <name evidence="12" type="ordered locus">SBI_07045</name>
</gene>
<keyword evidence="10" id="KW-0479">Metal-binding</keyword>
<feature type="region of interest" description="Disordered" evidence="11">
    <location>
        <begin position="156"/>
        <end position="186"/>
    </location>
</feature>
<feature type="transmembrane region" description="Helical" evidence="10">
    <location>
        <begin position="61"/>
        <end position="83"/>
    </location>
</feature>
<feature type="transmembrane region" description="Helical" evidence="10">
    <location>
        <begin position="125"/>
        <end position="146"/>
    </location>
</feature>
<accession>D7C3E0</accession>
<evidence type="ECO:0000313" key="12">
    <source>
        <dbReference type="EMBL" id="ADI10165.1"/>
    </source>
</evidence>
<evidence type="ECO:0000256" key="4">
    <source>
        <dbReference type="ARBA" id="ARBA00022989"/>
    </source>
</evidence>
<dbReference type="GO" id="GO:0062054">
    <property type="term" value="F:fluoride channel activity"/>
    <property type="evidence" value="ECO:0007669"/>
    <property type="project" value="UniProtKB-UniRule"/>
</dbReference>
<dbReference type="PANTHER" id="PTHR28259">
    <property type="entry name" value="FLUORIDE EXPORT PROTEIN 1-RELATED"/>
    <property type="match status" value="1"/>
</dbReference>
<dbReference type="HOGENOM" id="CLU_114342_1_0_11"/>
<evidence type="ECO:0000256" key="3">
    <source>
        <dbReference type="ARBA" id="ARBA00022692"/>
    </source>
</evidence>
<feature type="transmembrane region" description="Helical" evidence="10">
    <location>
        <begin position="95"/>
        <end position="113"/>
    </location>
</feature>
<dbReference type="EMBL" id="CP002047">
    <property type="protein sequence ID" value="ADI10165.1"/>
    <property type="molecule type" value="Genomic_DNA"/>
</dbReference>
<dbReference type="GO" id="GO:0005886">
    <property type="term" value="C:plasma membrane"/>
    <property type="evidence" value="ECO:0007669"/>
    <property type="project" value="UniProtKB-SubCell"/>
</dbReference>
<dbReference type="HAMAP" id="MF_00454">
    <property type="entry name" value="FluC"/>
    <property type="match status" value="1"/>
</dbReference>
<comment type="function">
    <text evidence="9 10">Fluoride-specific ion channel. Important for reducing fluoride concentration in the cell, thus reducing its toxicity.</text>
</comment>
<protein>
    <recommendedName>
        <fullName evidence="10">Fluoride-specific ion channel FluC</fullName>
    </recommendedName>
</protein>
<dbReference type="eggNOG" id="COG0239">
    <property type="taxonomic scope" value="Bacteria"/>
</dbReference>
<evidence type="ECO:0000256" key="2">
    <source>
        <dbReference type="ARBA" id="ARBA00022475"/>
    </source>
</evidence>
<evidence type="ECO:0000256" key="6">
    <source>
        <dbReference type="ARBA" id="ARBA00023303"/>
    </source>
</evidence>
<keyword evidence="10" id="KW-0915">Sodium</keyword>
<evidence type="ECO:0000256" key="9">
    <source>
        <dbReference type="ARBA" id="ARBA00049940"/>
    </source>
</evidence>
<keyword evidence="10" id="KW-0813">Transport</keyword>
<keyword evidence="4 10" id="KW-1133">Transmembrane helix</keyword>
<proteinExistence type="inferred from homology"/>
<name>D7C3E0_STRBB</name>
<feature type="binding site" evidence="10">
    <location>
        <position position="103"/>
    </location>
    <ligand>
        <name>Na(+)</name>
        <dbReference type="ChEBI" id="CHEBI:29101"/>
        <note>structural</note>
    </ligand>
</feature>
<dbReference type="GO" id="GO:0140114">
    <property type="term" value="P:cellular detoxification of fluoride"/>
    <property type="evidence" value="ECO:0007669"/>
    <property type="project" value="UniProtKB-UniRule"/>
</dbReference>
<dbReference type="KEGG" id="sbh:SBI_07045"/>
<organism evidence="12 13">
    <name type="scientific">Streptomyces bingchenggensis (strain BCW-1)</name>
    <dbReference type="NCBI Taxonomy" id="749414"/>
    <lineage>
        <taxon>Bacteria</taxon>
        <taxon>Bacillati</taxon>
        <taxon>Actinomycetota</taxon>
        <taxon>Actinomycetes</taxon>
        <taxon>Kitasatosporales</taxon>
        <taxon>Streptomycetaceae</taxon>
        <taxon>Streptomyces</taxon>
    </lineage>
</organism>
<dbReference type="PANTHER" id="PTHR28259:SF1">
    <property type="entry name" value="FLUORIDE EXPORT PROTEIN 1-RELATED"/>
    <property type="match status" value="1"/>
</dbReference>
<dbReference type="Proteomes" id="UP000000377">
    <property type="component" value="Chromosome"/>
</dbReference>
<comment type="activity regulation">
    <text evidence="10">Na(+) is not transported, but it plays an essential structural role and its presence is essential for fluoride channel function.</text>
</comment>
<evidence type="ECO:0000256" key="10">
    <source>
        <dbReference type="HAMAP-Rule" id="MF_00454"/>
    </source>
</evidence>
<dbReference type="RefSeq" id="WP_014179615.1">
    <property type="nucleotide sequence ID" value="NC_016582.1"/>
</dbReference>
<evidence type="ECO:0000256" key="1">
    <source>
        <dbReference type="ARBA" id="ARBA00004651"/>
    </source>
</evidence>
<evidence type="ECO:0000256" key="8">
    <source>
        <dbReference type="ARBA" id="ARBA00035585"/>
    </source>
</evidence>
<sequence>MGSSRSPLAEQATGPGATSPAHRGVWHGQGPVICAVAVGGAAGAVARYGASLLWPTTVGTFPWTTFAVNAVGCALIGVLLVLITEVWAAHRLVRPFFGTGVLGGFTTFSTYAVDIQRLVDGGSPATGLIYLAATPLAALAAVWAAVAVTRRAMGVSGAGRASGAGGGGGGGGGGSTADGATGGGAR</sequence>
<comment type="subcellular location">
    <subcellularLocation>
        <location evidence="1 10">Cell membrane</location>
        <topology evidence="1 10">Multi-pass membrane protein</topology>
    </subcellularLocation>
</comment>
<comment type="catalytic activity">
    <reaction evidence="8">
        <text>fluoride(in) = fluoride(out)</text>
        <dbReference type="Rhea" id="RHEA:76159"/>
        <dbReference type="ChEBI" id="CHEBI:17051"/>
    </reaction>
    <physiologicalReaction direction="left-to-right" evidence="8">
        <dbReference type="Rhea" id="RHEA:76160"/>
    </physiologicalReaction>
</comment>
<dbReference type="AlphaFoldDB" id="D7C3E0"/>
<feature type="region of interest" description="Disordered" evidence="11">
    <location>
        <begin position="1"/>
        <end position="22"/>
    </location>
</feature>
<evidence type="ECO:0000313" key="13">
    <source>
        <dbReference type="Proteomes" id="UP000000377"/>
    </source>
</evidence>
<dbReference type="InterPro" id="IPR003691">
    <property type="entry name" value="FluC"/>
</dbReference>
<dbReference type="PATRIC" id="fig|749414.3.peg.7246"/>
<dbReference type="GO" id="GO:0046872">
    <property type="term" value="F:metal ion binding"/>
    <property type="evidence" value="ECO:0007669"/>
    <property type="project" value="UniProtKB-KW"/>
</dbReference>
<evidence type="ECO:0000256" key="7">
    <source>
        <dbReference type="ARBA" id="ARBA00035120"/>
    </source>
</evidence>
<comment type="similarity">
    <text evidence="7 10">Belongs to the fluoride channel Fluc/FEX (TC 1.A.43) family.</text>
</comment>